<reference evidence="2" key="1">
    <citation type="journal article" date="2012" name="Nat. Biotechnol.">
        <title>Reference genome sequence of the model plant Setaria.</title>
        <authorList>
            <person name="Bennetzen J.L."/>
            <person name="Schmutz J."/>
            <person name="Wang H."/>
            <person name="Percifield R."/>
            <person name="Hawkins J."/>
            <person name="Pontaroli A.C."/>
            <person name="Estep M."/>
            <person name="Feng L."/>
            <person name="Vaughn J.N."/>
            <person name="Grimwood J."/>
            <person name="Jenkins J."/>
            <person name="Barry K."/>
            <person name="Lindquist E."/>
            <person name="Hellsten U."/>
            <person name="Deshpande S."/>
            <person name="Wang X."/>
            <person name="Wu X."/>
            <person name="Mitros T."/>
            <person name="Triplett J."/>
            <person name="Yang X."/>
            <person name="Ye C.Y."/>
            <person name="Mauro-Herrera M."/>
            <person name="Wang L."/>
            <person name="Li P."/>
            <person name="Sharma M."/>
            <person name="Sharma R."/>
            <person name="Ronald P.C."/>
            <person name="Panaud O."/>
            <person name="Kellogg E.A."/>
            <person name="Brutnell T.P."/>
            <person name="Doust A.N."/>
            <person name="Tuskan G.A."/>
            <person name="Rokhsar D."/>
            <person name="Devos K.M."/>
        </authorList>
    </citation>
    <scope>NUCLEOTIDE SEQUENCE [LARGE SCALE GENOMIC DNA]</scope>
    <source>
        <strain evidence="2">cv. Yugu1</strain>
    </source>
</reference>
<dbReference type="EMBL" id="AGNK02005616">
    <property type="status" value="NOT_ANNOTATED_CDS"/>
    <property type="molecule type" value="Genomic_DNA"/>
</dbReference>
<dbReference type="AlphaFoldDB" id="K4AI62"/>
<protein>
    <submittedName>
        <fullName evidence="1">Uncharacterized protein</fullName>
    </submittedName>
</protein>
<dbReference type="Proteomes" id="UP000004995">
    <property type="component" value="Unassembled WGS sequence"/>
</dbReference>
<keyword evidence="2" id="KW-1185">Reference proteome</keyword>
<proteinExistence type="predicted"/>
<name>K4AI62_SETIT</name>
<sequence length="111" mass="12330">MVDSLYKPTISANTISSPLALAFLGDEPLAPTDRTFQSSSECLLEEFGVLQSMSIGHRDVDATLDFHVFEVQDFDTLIGHPIENFLLDALTLGKLDVHLGKEPRSYVRNSY</sequence>
<reference evidence="1" key="2">
    <citation type="submission" date="2018-08" db="UniProtKB">
        <authorList>
            <consortium name="EnsemblPlants"/>
        </authorList>
    </citation>
    <scope>IDENTIFICATION</scope>
    <source>
        <strain evidence="1">Yugu1</strain>
    </source>
</reference>
<organism evidence="1 2">
    <name type="scientific">Setaria italica</name>
    <name type="common">Foxtail millet</name>
    <name type="synonym">Panicum italicum</name>
    <dbReference type="NCBI Taxonomy" id="4555"/>
    <lineage>
        <taxon>Eukaryota</taxon>
        <taxon>Viridiplantae</taxon>
        <taxon>Streptophyta</taxon>
        <taxon>Embryophyta</taxon>
        <taxon>Tracheophyta</taxon>
        <taxon>Spermatophyta</taxon>
        <taxon>Magnoliopsida</taxon>
        <taxon>Liliopsida</taxon>
        <taxon>Poales</taxon>
        <taxon>Poaceae</taxon>
        <taxon>PACMAD clade</taxon>
        <taxon>Panicoideae</taxon>
        <taxon>Panicodae</taxon>
        <taxon>Paniceae</taxon>
        <taxon>Cenchrinae</taxon>
        <taxon>Setaria</taxon>
    </lineage>
</organism>
<dbReference type="HOGENOM" id="CLU_2162809_0_0_1"/>
<dbReference type="Gramene" id="KQK89095">
    <property type="protein sequence ID" value="KQK89095"/>
    <property type="gene ID" value="SETIT_038570mg"/>
</dbReference>
<dbReference type="EnsemblPlants" id="KQK89095">
    <property type="protein sequence ID" value="KQK89095"/>
    <property type="gene ID" value="SETIT_038570mg"/>
</dbReference>
<evidence type="ECO:0000313" key="2">
    <source>
        <dbReference type="Proteomes" id="UP000004995"/>
    </source>
</evidence>
<evidence type="ECO:0000313" key="1">
    <source>
        <dbReference type="EnsemblPlants" id="KQK89095"/>
    </source>
</evidence>
<accession>K4AI62</accession>
<dbReference type="InParanoid" id="K4AI62"/>